<dbReference type="EMBL" id="LVJN01000018">
    <property type="protein sequence ID" value="OSM05040.1"/>
    <property type="molecule type" value="Genomic_DNA"/>
</dbReference>
<comment type="caution">
    <text evidence="3">The sequence shown here is derived from an EMBL/GenBank/DDBJ whole genome shotgun (WGS) entry which is preliminary data.</text>
</comment>
<dbReference type="OrthoDB" id="9762687at2"/>
<organism evidence="3 4">
    <name type="scientific">Magnetofaba australis IT-1</name>
    <dbReference type="NCBI Taxonomy" id="1434232"/>
    <lineage>
        <taxon>Bacteria</taxon>
        <taxon>Pseudomonadati</taxon>
        <taxon>Pseudomonadota</taxon>
        <taxon>Magnetococcia</taxon>
        <taxon>Magnetococcales</taxon>
        <taxon>Magnetococcaceae</taxon>
        <taxon>Magnetofaba</taxon>
    </lineage>
</organism>
<dbReference type="Proteomes" id="UP000194003">
    <property type="component" value="Unassembled WGS sequence"/>
</dbReference>
<dbReference type="AlphaFoldDB" id="A0A1Y2K692"/>
<keyword evidence="1" id="KW-0812">Transmembrane</keyword>
<sequence>MEMNQTYRRSQRAQLLTLLAIGVALLTLIGVAVKRYDVQWDWTANKQHSLAEQSIKAVQGFEEGLTATVYAQESSNEAAVAKEELEKYQLHNAKLRIVIVDPELRPDLVKADGVTKLGTVVLRAGDKQEKVEILSEEELTNALVRMGKEKRKTVRFVTGHGEHVLDKGDRSAYSQVIAVLKAEGYDVGVIRLVEQEKIPDDVDVLIIPGPKSDLLEPEIARLTTWWNENKQARLMTLLDPEGDGGLSALLEPYGVKLLEGTLVEPRMARTPFAIPPAEVDENHPIAPKLTQIPVFYTARGLALDSEIPTGATWTRSRLLASSESSWLESGNLDGESISFQQTDGDKRGPIVMASAVADGDKRLVVTADADFPSDQLMGYPGNADLFLNMIRWLASEENSIAIKPKPVLDAGMQLQGGDLILLMVLLLGVVPVSLAGAGVAIWMRRRRR</sequence>
<evidence type="ECO:0000256" key="1">
    <source>
        <dbReference type="SAM" id="Phobius"/>
    </source>
</evidence>
<evidence type="ECO:0000313" key="4">
    <source>
        <dbReference type="Proteomes" id="UP000194003"/>
    </source>
</evidence>
<keyword evidence="1" id="KW-1133">Transmembrane helix</keyword>
<dbReference type="InterPro" id="IPR019196">
    <property type="entry name" value="ABC_transp_unknown"/>
</dbReference>
<dbReference type="STRING" id="1434232.MAIT1_03172"/>
<accession>A0A1Y2K692</accession>
<proteinExistence type="predicted"/>
<dbReference type="RefSeq" id="WP_085441682.1">
    <property type="nucleotide sequence ID" value="NZ_LVJN01000018.1"/>
</dbReference>
<evidence type="ECO:0000259" key="2">
    <source>
        <dbReference type="Pfam" id="PF09822"/>
    </source>
</evidence>
<gene>
    <name evidence="3" type="ORF">MAIT1_03172</name>
</gene>
<reference evidence="3 4" key="1">
    <citation type="journal article" date="2016" name="BMC Genomics">
        <title>Combined genomic and structural analyses of a cultured magnetotactic bacterium reveals its niche adaptation to a dynamic environment.</title>
        <authorList>
            <person name="Araujo A.C."/>
            <person name="Morillo V."/>
            <person name="Cypriano J."/>
            <person name="Teixeira L.C."/>
            <person name="Leao P."/>
            <person name="Lyra S."/>
            <person name="Almeida L.G."/>
            <person name="Bazylinski D.A."/>
            <person name="Vasconcellos A.T."/>
            <person name="Abreu F."/>
            <person name="Lins U."/>
        </authorList>
    </citation>
    <scope>NUCLEOTIDE SEQUENCE [LARGE SCALE GENOMIC DNA]</scope>
    <source>
        <strain evidence="3 4">IT-1</strain>
    </source>
</reference>
<name>A0A1Y2K692_9PROT</name>
<dbReference type="Pfam" id="PF09822">
    <property type="entry name" value="ABC_transp_aux"/>
    <property type="match status" value="1"/>
</dbReference>
<feature type="domain" description="ABC-type uncharacterised transport system" evidence="2">
    <location>
        <begin position="151"/>
        <end position="379"/>
    </location>
</feature>
<feature type="transmembrane region" description="Helical" evidence="1">
    <location>
        <begin position="419"/>
        <end position="443"/>
    </location>
</feature>
<keyword evidence="4" id="KW-1185">Reference proteome</keyword>
<evidence type="ECO:0000313" key="3">
    <source>
        <dbReference type="EMBL" id="OSM05040.1"/>
    </source>
</evidence>
<protein>
    <submittedName>
        <fullName evidence="3">Putative ABC transporter</fullName>
    </submittedName>
</protein>
<dbReference type="SUPFAM" id="SSF52317">
    <property type="entry name" value="Class I glutamine amidotransferase-like"/>
    <property type="match status" value="1"/>
</dbReference>
<keyword evidence="1" id="KW-0472">Membrane</keyword>
<dbReference type="InterPro" id="IPR029062">
    <property type="entry name" value="Class_I_gatase-like"/>
</dbReference>